<evidence type="ECO:0000256" key="1">
    <source>
        <dbReference type="SAM" id="MobiDB-lite"/>
    </source>
</evidence>
<accession>A0A1C7MKH7</accession>
<evidence type="ECO:0000259" key="2">
    <source>
        <dbReference type="SMART" id="SM00382"/>
    </source>
</evidence>
<dbReference type="InterPro" id="IPR003593">
    <property type="entry name" value="AAA+_ATPase"/>
</dbReference>
<dbReference type="CDD" id="cd19481">
    <property type="entry name" value="RecA-like_protease"/>
    <property type="match status" value="1"/>
</dbReference>
<comment type="caution">
    <text evidence="3">The sequence shown here is derived from an EMBL/GenBank/DDBJ whole genome shotgun (WGS) entry which is preliminary data.</text>
</comment>
<organism evidence="3 4">
    <name type="scientific">Grifola frondosa</name>
    <name type="common">Maitake</name>
    <name type="synonym">Polyporus frondosus</name>
    <dbReference type="NCBI Taxonomy" id="5627"/>
    <lineage>
        <taxon>Eukaryota</taxon>
        <taxon>Fungi</taxon>
        <taxon>Dikarya</taxon>
        <taxon>Basidiomycota</taxon>
        <taxon>Agaricomycotina</taxon>
        <taxon>Agaricomycetes</taxon>
        <taxon>Polyporales</taxon>
        <taxon>Grifolaceae</taxon>
        <taxon>Grifola</taxon>
    </lineage>
</organism>
<dbReference type="InterPro" id="IPR050168">
    <property type="entry name" value="AAA_ATPase_domain"/>
</dbReference>
<dbReference type="Proteomes" id="UP000092993">
    <property type="component" value="Unassembled WGS sequence"/>
</dbReference>
<dbReference type="GO" id="GO:0003723">
    <property type="term" value="F:RNA binding"/>
    <property type="evidence" value="ECO:0007669"/>
    <property type="project" value="TreeGrafter"/>
</dbReference>
<dbReference type="InterPro" id="IPR003959">
    <property type="entry name" value="ATPase_AAA_core"/>
</dbReference>
<evidence type="ECO:0000313" key="4">
    <source>
        <dbReference type="Proteomes" id="UP000092993"/>
    </source>
</evidence>
<dbReference type="GO" id="GO:1990275">
    <property type="term" value="F:preribosome binding"/>
    <property type="evidence" value="ECO:0007669"/>
    <property type="project" value="TreeGrafter"/>
</dbReference>
<dbReference type="OrthoDB" id="2115716at2759"/>
<dbReference type="GO" id="GO:0042254">
    <property type="term" value="P:ribosome biogenesis"/>
    <property type="evidence" value="ECO:0007669"/>
    <property type="project" value="TreeGrafter"/>
</dbReference>
<proteinExistence type="predicted"/>
<dbReference type="OMA" id="EVWVFDQ"/>
<dbReference type="EMBL" id="LUGG01000003">
    <property type="protein sequence ID" value="OBZ77167.1"/>
    <property type="molecule type" value="Genomic_DNA"/>
</dbReference>
<dbReference type="GO" id="GO:0016887">
    <property type="term" value="F:ATP hydrolysis activity"/>
    <property type="evidence" value="ECO:0007669"/>
    <property type="project" value="InterPro"/>
</dbReference>
<dbReference type="Pfam" id="PF00004">
    <property type="entry name" value="AAA"/>
    <property type="match status" value="1"/>
</dbReference>
<feature type="domain" description="AAA+ ATPase" evidence="2">
    <location>
        <begin position="238"/>
        <end position="356"/>
    </location>
</feature>
<dbReference type="PANTHER" id="PTHR23077:SF132">
    <property type="entry name" value="ATP-DEPENDENT ZN PROTEASE"/>
    <property type="match status" value="1"/>
</dbReference>
<dbReference type="SMART" id="SM00382">
    <property type="entry name" value="AAA"/>
    <property type="match status" value="1"/>
</dbReference>
<dbReference type="GO" id="GO:0005634">
    <property type="term" value="C:nucleus"/>
    <property type="evidence" value="ECO:0007669"/>
    <property type="project" value="TreeGrafter"/>
</dbReference>
<protein>
    <submittedName>
        <fullName evidence="3">Putative ATPase YjoB</fullName>
    </submittedName>
</protein>
<dbReference type="STRING" id="5627.A0A1C7MKH7"/>
<dbReference type="Gene3D" id="3.40.50.300">
    <property type="entry name" value="P-loop containing nucleotide triphosphate hydrolases"/>
    <property type="match status" value="1"/>
</dbReference>
<dbReference type="Gene3D" id="1.10.8.60">
    <property type="match status" value="1"/>
</dbReference>
<evidence type="ECO:0000313" key="3">
    <source>
        <dbReference type="EMBL" id="OBZ77167.1"/>
    </source>
</evidence>
<reference evidence="3 4" key="1">
    <citation type="submission" date="2016-03" db="EMBL/GenBank/DDBJ databases">
        <title>Whole genome sequencing of Grifola frondosa 9006-11.</title>
        <authorList>
            <person name="Min B."/>
            <person name="Park H."/>
            <person name="Kim J.-G."/>
            <person name="Cho H."/>
            <person name="Oh Y.-L."/>
            <person name="Kong W.-S."/>
            <person name="Choi I.-G."/>
        </authorList>
    </citation>
    <scope>NUCLEOTIDE SEQUENCE [LARGE SCALE GENOMIC DNA]</scope>
    <source>
        <strain evidence="3 4">9006-11</strain>
    </source>
</reference>
<dbReference type="InterPro" id="IPR027417">
    <property type="entry name" value="P-loop_NTPase"/>
</dbReference>
<dbReference type="GO" id="GO:0005524">
    <property type="term" value="F:ATP binding"/>
    <property type="evidence" value="ECO:0007669"/>
    <property type="project" value="InterPro"/>
</dbReference>
<sequence length="528" mass="59690">MSQQHTGQSLKELEDAFIKVTFEEDIGSEAPHSETNDPFSVPWFEQASAKFSDPAIFGAKYLRNLYPKHSVVLSNDYNISLLSYPGAIIQPLFPSDLITNVYFIPLARHLSQIPGVLVDQIKFGSFRLAWDKYDFVLYIVKYPQGFGEIIQHFILHEGPEEHARGLLIAAGAWHDQLHDEILVFNQGRWYKDHNLWTEVQKANWDDVILKDEFKTSLKKDVFGFFDSEELYKSLFIPWKRGLIMYGPPGNGKTISMKAIMKDSDAKGYAPLYAKEAAMALVFDKARQMAPCVVILEDLDSLINDRNRSFFLNQLDGLEGNDGLLLIGSTNHFDRLDPALNSRPSRFDRKFLFDDPDRDERALYVKYWQGKLKNNKSISFPDSLVEEVADSTDKFSFAYLKEAFVATLVLLAGEEGEKKSEFPVVLKAQIKALRNQLDKGKDINSVRMSRVPGSFCVNATPVTQPVDRRIMQVDKRTVGQERIWDAGAFGGGRTSGDIPGPQPQKAEGRRDVRSMALAAATLGRRAFIS</sequence>
<gene>
    <name evidence="3" type="primary">yjoB</name>
    <name evidence="3" type="ORF">A0H81_03731</name>
</gene>
<feature type="region of interest" description="Disordered" evidence="1">
    <location>
        <begin position="487"/>
        <end position="510"/>
    </location>
</feature>
<keyword evidence="4" id="KW-1185">Reference proteome</keyword>
<name>A0A1C7MKH7_GRIFR</name>
<dbReference type="AlphaFoldDB" id="A0A1C7MKH7"/>
<dbReference type="PANTHER" id="PTHR23077">
    <property type="entry name" value="AAA-FAMILY ATPASE"/>
    <property type="match status" value="1"/>
</dbReference>
<dbReference type="SUPFAM" id="SSF52540">
    <property type="entry name" value="P-loop containing nucleoside triphosphate hydrolases"/>
    <property type="match status" value="1"/>
</dbReference>